<gene>
    <name evidence="2" type="ordered locus">Cphamn1_1052</name>
</gene>
<feature type="compositionally biased region" description="Basic and acidic residues" evidence="1">
    <location>
        <begin position="85"/>
        <end position="99"/>
    </location>
</feature>
<proteinExistence type="predicted"/>
<sequence>MDRLTGITGFQWDEGNLSKNPGKHGVANSESEDIFFNEPLIVADDMKHSGIERRWFALGKTNAERRLFVVFTIRKDKIRIISSRDMNRKEQNSYEKAEKNSSGIQD</sequence>
<dbReference type="EMBL" id="CP001101">
    <property type="protein sequence ID" value="ACE03993.1"/>
    <property type="molecule type" value="Genomic_DNA"/>
</dbReference>
<evidence type="ECO:0000256" key="1">
    <source>
        <dbReference type="SAM" id="MobiDB-lite"/>
    </source>
</evidence>
<reference evidence="2" key="1">
    <citation type="submission" date="2008-06" db="EMBL/GenBank/DDBJ databases">
        <title>Complete sequence of Chlorobium phaeobacteroides BS1.</title>
        <authorList>
            <consortium name="US DOE Joint Genome Institute"/>
            <person name="Lucas S."/>
            <person name="Copeland A."/>
            <person name="Lapidus A."/>
            <person name="Glavina del Rio T."/>
            <person name="Dalin E."/>
            <person name="Tice H."/>
            <person name="Bruce D."/>
            <person name="Goodwin L."/>
            <person name="Pitluck S."/>
            <person name="Schmutz J."/>
            <person name="Larimer F."/>
            <person name="Land M."/>
            <person name="Hauser L."/>
            <person name="Kyrpides N."/>
            <person name="Ovchinnikova G."/>
            <person name="Li T."/>
            <person name="Liu Z."/>
            <person name="Zhao F."/>
            <person name="Overmann J."/>
            <person name="Bryant D.A."/>
            <person name="Richardson P."/>
        </authorList>
    </citation>
    <scope>NUCLEOTIDE SEQUENCE [LARGE SCALE GENOMIC DNA]</scope>
    <source>
        <strain evidence="2">BS1</strain>
    </source>
</reference>
<dbReference type="Gene3D" id="3.10.450.530">
    <property type="entry name" value="Ribonuclease toxin, BrnT, of type II toxin-antitoxin system"/>
    <property type="match status" value="1"/>
</dbReference>
<dbReference type="KEGG" id="cpb:Cphamn1_1052"/>
<dbReference type="Pfam" id="PF04365">
    <property type="entry name" value="BrnT_toxin"/>
    <property type="match status" value="1"/>
</dbReference>
<evidence type="ECO:0000313" key="2">
    <source>
        <dbReference type="EMBL" id="ACE03993.1"/>
    </source>
</evidence>
<dbReference type="eggNOG" id="COG2929">
    <property type="taxonomic scope" value="Bacteria"/>
</dbReference>
<organism evidence="2">
    <name type="scientific">Chlorobium phaeobacteroides (strain BS1)</name>
    <dbReference type="NCBI Taxonomy" id="331678"/>
    <lineage>
        <taxon>Bacteria</taxon>
        <taxon>Pseudomonadati</taxon>
        <taxon>Chlorobiota</taxon>
        <taxon>Chlorobiia</taxon>
        <taxon>Chlorobiales</taxon>
        <taxon>Chlorobiaceae</taxon>
        <taxon>Chlorobium/Pelodictyon group</taxon>
        <taxon>Chlorobium</taxon>
    </lineage>
</organism>
<name>B3EQG0_CHLPB</name>
<dbReference type="STRING" id="331678.Cphamn1_1052"/>
<evidence type="ECO:0008006" key="3">
    <source>
        <dbReference type="Google" id="ProtNLM"/>
    </source>
</evidence>
<accession>B3EQG0</accession>
<dbReference type="InterPro" id="IPR038573">
    <property type="entry name" value="BrnT_sf"/>
</dbReference>
<dbReference type="InterPro" id="IPR007460">
    <property type="entry name" value="BrnT_toxin"/>
</dbReference>
<dbReference type="HOGENOM" id="CLU_149290_3_0_10"/>
<dbReference type="AlphaFoldDB" id="B3EQG0"/>
<dbReference type="OrthoDB" id="9798158at2"/>
<protein>
    <recommendedName>
        <fullName evidence="3">BrnT family toxin</fullName>
    </recommendedName>
</protein>
<feature type="region of interest" description="Disordered" evidence="1">
    <location>
        <begin position="84"/>
        <end position="106"/>
    </location>
</feature>